<dbReference type="RefSeq" id="WP_146796862.1">
    <property type="nucleotide sequence ID" value="NZ_BJUU01000026.1"/>
</dbReference>
<feature type="region of interest" description="Disordered" evidence="1">
    <location>
        <begin position="1"/>
        <end position="114"/>
    </location>
</feature>
<evidence type="ECO:0000256" key="1">
    <source>
        <dbReference type="SAM" id="MobiDB-lite"/>
    </source>
</evidence>
<sequence>MSWHQHGPDPDERKTDPEGEYLEHYEVPEGSGSASSFATRHNEFPPGEGHDGAAHDPATGEAVHGDGTPNEALPAQWDEGEASGQDPAAHEVESGEDDYSEVEARKTDSREDHP</sequence>
<feature type="compositionally biased region" description="Basic and acidic residues" evidence="1">
    <location>
        <begin position="1"/>
        <end position="27"/>
    </location>
</feature>
<dbReference type="EMBL" id="BJUU01000026">
    <property type="protein sequence ID" value="GEK81396.1"/>
    <property type="molecule type" value="Genomic_DNA"/>
</dbReference>
<dbReference type="Proteomes" id="UP000321749">
    <property type="component" value="Unassembled WGS sequence"/>
</dbReference>
<reference evidence="2 3" key="1">
    <citation type="submission" date="2019-07" db="EMBL/GenBank/DDBJ databases">
        <title>Whole genome shotgun sequence of Agrococcus baldri NBRC 103055.</title>
        <authorList>
            <person name="Hosoyama A."/>
            <person name="Uohara A."/>
            <person name="Ohji S."/>
            <person name="Ichikawa N."/>
        </authorList>
    </citation>
    <scope>NUCLEOTIDE SEQUENCE [LARGE SCALE GENOMIC DNA]</scope>
    <source>
        <strain evidence="2 3">NBRC 103055</strain>
    </source>
</reference>
<feature type="compositionally biased region" description="Basic and acidic residues" evidence="1">
    <location>
        <begin position="102"/>
        <end position="114"/>
    </location>
</feature>
<name>A0AA87REV1_9MICO</name>
<keyword evidence="3" id="KW-1185">Reference proteome</keyword>
<evidence type="ECO:0000313" key="2">
    <source>
        <dbReference type="EMBL" id="GEK81396.1"/>
    </source>
</evidence>
<feature type="compositionally biased region" description="Basic and acidic residues" evidence="1">
    <location>
        <begin position="40"/>
        <end position="54"/>
    </location>
</feature>
<accession>A0AA87REV1</accession>
<dbReference type="AlphaFoldDB" id="A0AA87REV1"/>
<proteinExistence type="predicted"/>
<protein>
    <submittedName>
        <fullName evidence="2">Uncharacterized protein</fullName>
    </submittedName>
</protein>
<gene>
    <name evidence="2" type="ORF">ABA31_27470</name>
</gene>
<evidence type="ECO:0000313" key="3">
    <source>
        <dbReference type="Proteomes" id="UP000321749"/>
    </source>
</evidence>
<organism evidence="2 3">
    <name type="scientific">Agrococcus baldri</name>
    <dbReference type="NCBI Taxonomy" id="153730"/>
    <lineage>
        <taxon>Bacteria</taxon>
        <taxon>Bacillati</taxon>
        <taxon>Actinomycetota</taxon>
        <taxon>Actinomycetes</taxon>
        <taxon>Micrococcales</taxon>
        <taxon>Microbacteriaceae</taxon>
        <taxon>Agrococcus</taxon>
    </lineage>
</organism>
<comment type="caution">
    <text evidence="2">The sequence shown here is derived from an EMBL/GenBank/DDBJ whole genome shotgun (WGS) entry which is preliminary data.</text>
</comment>